<sequence>MDGPPVEGGEPEERVFRHEDVSVQEVPEEARHRQEVKIDETMDEPCYETPVSQIAQQDEGQHGSQGSHVDQARSAGSTAGGQRPVPVELDVTSLQTAAEGGRAERARQVSPEQRKEDVSQISRSLQYMTGLLTNLVTRVDRVEQRQSTSGSVAPQSTDEGSQLTPSVATPGVHPSWDEVDRLGGQVSALALGSGVPLGGMEPPPGMEWRPLAPVSRMLEGTFSSDSSTTARRRMEEALRLASADGSGEVAFKRAGGDGVVQYVPALPSIGALEYVKASTVNGAFGYVKVSTVDRAFGDVQTSAVNGAFKYVKVSTVNGAFGYVQASADNGAVKRVRNSTGIGAFQYTQTSTGIGAFQYTQTSAGIGAFQYTQTSAGIGAFQYTQTSAGNGAVQYTQTSAGIGASKYVGGPNVSRGGGGLVIGAPPVGLVMVDGVWREYRMVRGQMVVQPVYDSGVGGTPIPPPPPSTPLTSSTVSGGGNMSDDVEEPSKLVTRLPSLPSAKGGDAAVVAGDWLAQLEPSMSSLSSTAATWWSSLMERVKDLYGLWLESAPVARLTIRQQVLTRRPPPDRHHRVEQRAAMLLLDALPEELRHEAVSARAVTAEAMVFMVHCAYQPGGAGEKAHLLQFLTVPETGNGLENTLLLARKWIRLFRRGRELQVVLPDPSLLCRGLDKLVSATFSGNKHPSASFRIASFRLERQLEYRATAVDIEDYAYLILGELEAAQLAQPLSSQPKVARLDDHSSTVDDKDKDKDKGKGKAKGK</sequence>
<protein>
    <submittedName>
        <fullName evidence="2">Uncharacterized protein</fullName>
    </submittedName>
</protein>
<feature type="compositionally biased region" description="Basic and acidic residues" evidence="1">
    <location>
        <begin position="11"/>
        <end position="21"/>
    </location>
</feature>
<feature type="compositionally biased region" description="Basic and acidic residues" evidence="1">
    <location>
        <begin position="735"/>
        <end position="755"/>
    </location>
</feature>
<feature type="compositionally biased region" description="Basic and acidic residues" evidence="1">
    <location>
        <begin position="101"/>
        <end position="118"/>
    </location>
</feature>
<feature type="compositionally biased region" description="Basic and acidic residues" evidence="1">
    <location>
        <begin position="28"/>
        <end position="40"/>
    </location>
</feature>
<feature type="region of interest" description="Disordered" evidence="1">
    <location>
        <begin position="728"/>
        <end position="761"/>
    </location>
</feature>
<feature type="region of interest" description="Disordered" evidence="1">
    <location>
        <begin position="142"/>
        <end position="179"/>
    </location>
</feature>
<evidence type="ECO:0000256" key="1">
    <source>
        <dbReference type="SAM" id="MobiDB-lite"/>
    </source>
</evidence>
<gene>
    <name evidence="2" type="ORF">SNEC2469_LOCUS22359</name>
</gene>
<feature type="non-terminal residue" evidence="2">
    <location>
        <position position="1"/>
    </location>
</feature>
<evidence type="ECO:0000313" key="2">
    <source>
        <dbReference type="EMBL" id="CAE7766553.1"/>
    </source>
</evidence>
<reference evidence="2" key="1">
    <citation type="submission" date="2021-02" db="EMBL/GenBank/DDBJ databases">
        <authorList>
            <person name="Dougan E. K."/>
            <person name="Rhodes N."/>
            <person name="Thang M."/>
            <person name="Chan C."/>
        </authorList>
    </citation>
    <scope>NUCLEOTIDE SEQUENCE</scope>
</reference>
<dbReference type="OrthoDB" id="10542992at2759"/>
<dbReference type="AlphaFoldDB" id="A0A812Y857"/>
<comment type="caution">
    <text evidence="2">The sequence shown here is derived from an EMBL/GenBank/DDBJ whole genome shotgun (WGS) entry which is preliminary data.</text>
</comment>
<dbReference type="EMBL" id="CAJNJA010040494">
    <property type="protein sequence ID" value="CAE7766553.1"/>
    <property type="molecule type" value="Genomic_DNA"/>
</dbReference>
<proteinExistence type="predicted"/>
<dbReference type="Proteomes" id="UP000601435">
    <property type="component" value="Unassembled WGS sequence"/>
</dbReference>
<evidence type="ECO:0000313" key="3">
    <source>
        <dbReference type="Proteomes" id="UP000601435"/>
    </source>
</evidence>
<feature type="compositionally biased region" description="Polar residues" evidence="1">
    <location>
        <begin position="50"/>
        <end position="68"/>
    </location>
</feature>
<organism evidence="2 3">
    <name type="scientific">Symbiodinium necroappetens</name>
    <dbReference type="NCBI Taxonomy" id="1628268"/>
    <lineage>
        <taxon>Eukaryota</taxon>
        <taxon>Sar</taxon>
        <taxon>Alveolata</taxon>
        <taxon>Dinophyceae</taxon>
        <taxon>Suessiales</taxon>
        <taxon>Symbiodiniaceae</taxon>
        <taxon>Symbiodinium</taxon>
    </lineage>
</organism>
<accession>A0A812Y857</accession>
<name>A0A812Y857_9DINO</name>
<feature type="compositionally biased region" description="Polar residues" evidence="1">
    <location>
        <begin position="145"/>
        <end position="167"/>
    </location>
</feature>
<feature type="region of interest" description="Disordered" evidence="1">
    <location>
        <begin position="1"/>
        <end position="121"/>
    </location>
</feature>
<feature type="region of interest" description="Disordered" evidence="1">
    <location>
        <begin position="456"/>
        <end position="485"/>
    </location>
</feature>
<keyword evidence="3" id="KW-1185">Reference proteome</keyword>